<dbReference type="Proteomes" id="UP000250918">
    <property type="component" value="Unassembled WGS sequence"/>
</dbReference>
<feature type="signal peptide" evidence="2">
    <location>
        <begin position="1"/>
        <end position="28"/>
    </location>
</feature>
<evidence type="ECO:0000256" key="1">
    <source>
        <dbReference type="SAM" id="MobiDB-lite"/>
    </source>
</evidence>
<comment type="caution">
    <text evidence="3">The sequence shown here is derived from an EMBL/GenBank/DDBJ whole genome shotgun (WGS) entry which is preliminary data.</text>
</comment>
<dbReference type="AlphaFoldDB" id="A0A855WX79"/>
<reference evidence="3 4" key="1">
    <citation type="journal article" date="2018" name="ISME J.">
        <title>A methanotrophic archaeon couples anaerobic oxidation of methane to Fe(III) reduction.</title>
        <authorList>
            <person name="Cai C."/>
            <person name="Leu A.O."/>
            <person name="Xie G.J."/>
            <person name="Guo J."/>
            <person name="Feng Y."/>
            <person name="Zhao J.X."/>
            <person name="Tyson G.W."/>
            <person name="Yuan Z."/>
            <person name="Hu S."/>
        </authorList>
    </citation>
    <scope>NUCLEOTIDE SEQUENCE [LARGE SCALE GENOMIC DNA]</scope>
    <source>
        <strain evidence="3">FeB_12</strain>
    </source>
</reference>
<feature type="chain" id="PRO_5032649136" description="DUF5683 domain-containing protein" evidence="2">
    <location>
        <begin position="29"/>
        <end position="269"/>
    </location>
</feature>
<name>A0A855WX79_9BACT</name>
<accession>A0A855WX79</accession>
<dbReference type="EMBL" id="PQAP01000160">
    <property type="protein sequence ID" value="PWB69920.1"/>
    <property type="molecule type" value="Genomic_DNA"/>
</dbReference>
<sequence length="269" mass="30489">MGSKLHSTGWCLIAVAALAASLAVRAHAAPDDLYHHSVGISAKFADNRDEFKDNTSKPPARDEFNETKNLRPTGRKSVLKAAVLSALLPGAGEYYLGNRGKARYFFAVEAISWTGVIAYRIYGHWRQEDYIRYARTYANANLDGKSEEFRDLVGFYHSIDEYNTLGRVYDPERPYLYDTPDNHWRWQSDADQAAYRNLKNRSREAYRRARFAVGIAVANRIVSVLDAIRDGRRASRSLEHGALPEKRLQIQFASFDDGAQVQLALHTPF</sequence>
<organism evidence="3 4">
    <name type="scientific">candidate division GN15 bacterium</name>
    <dbReference type="NCBI Taxonomy" id="2072418"/>
    <lineage>
        <taxon>Bacteria</taxon>
        <taxon>candidate division GN15</taxon>
    </lineage>
</organism>
<evidence type="ECO:0000256" key="2">
    <source>
        <dbReference type="SAM" id="SignalP"/>
    </source>
</evidence>
<evidence type="ECO:0000313" key="4">
    <source>
        <dbReference type="Proteomes" id="UP000250918"/>
    </source>
</evidence>
<protein>
    <recommendedName>
        <fullName evidence="5">DUF5683 domain-containing protein</fullName>
    </recommendedName>
</protein>
<evidence type="ECO:0000313" key="3">
    <source>
        <dbReference type="EMBL" id="PWB69920.1"/>
    </source>
</evidence>
<evidence type="ECO:0008006" key="5">
    <source>
        <dbReference type="Google" id="ProtNLM"/>
    </source>
</evidence>
<gene>
    <name evidence="3" type="ORF">C3F09_09950</name>
</gene>
<feature type="region of interest" description="Disordered" evidence="1">
    <location>
        <begin position="49"/>
        <end position="69"/>
    </location>
</feature>
<keyword evidence="2" id="KW-0732">Signal</keyword>
<proteinExistence type="predicted"/>